<reference evidence="2" key="2">
    <citation type="submission" date="2015-01" db="EMBL/GenBank/DDBJ databases">
        <title>Evolutionary Origins and Diversification of the Mycorrhizal Mutualists.</title>
        <authorList>
            <consortium name="DOE Joint Genome Institute"/>
            <consortium name="Mycorrhizal Genomics Consortium"/>
            <person name="Kohler A."/>
            <person name="Kuo A."/>
            <person name="Nagy L.G."/>
            <person name="Floudas D."/>
            <person name="Copeland A."/>
            <person name="Barry K.W."/>
            <person name="Cichocki N."/>
            <person name="Veneault-Fourrey C."/>
            <person name="LaButti K."/>
            <person name="Lindquist E.A."/>
            <person name="Lipzen A."/>
            <person name="Lundell T."/>
            <person name="Morin E."/>
            <person name="Murat C."/>
            <person name="Riley R."/>
            <person name="Ohm R."/>
            <person name="Sun H."/>
            <person name="Tunlid A."/>
            <person name="Henrissat B."/>
            <person name="Grigoriev I.V."/>
            <person name="Hibbett D.S."/>
            <person name="Martin F."/>
        </authorList>
    </citation>
    <scope>NUCLEOTIDE SEQUENCE [LARGE SCALE GENOMIC DNA]</scope>
    <source>
        <strain evidence="2">Ve08.2h10</strain>
    </source>
</reference>
<organism evidence="1 2">
    <name type="scientific">Paxillus rubicundulus Ve08.2h10</name>
    <dbReference type="NCBI Taxonomy" id="930991"/>
    <lineage>
        <taxon>Eukaryota</taxon>
        <taxon>Fungi</taxon>
        <taxon>Dikarya</taxon>
        <taxon>Basidiomycota</taxon>
        <taxon>Agaricomycotina</taxon>
        <taxon>Agaricomycetes</taxon>
        <taxon>Agaricomycetidae</taxon>
        <taxon>Boletales</taxon>
        <taxon>Paxilineae</taxon>
        <taxon>Paxillaceae</taxon>
        <taxon>Paxillus</taxon>
    </lineage>
</organism>
<evidence type="ECO:0000313" key="1">
    <source>
        <dbReference type="EMBL" id="KIK97461.1"/>
    </source>
</evidence>
<protein>
    <submittedName>
        <fullName evidence="1">Uncharacterized protein</fullName>
    </submittedName>
</protein>
<keyword evidence="2" id="KW-1185">Reference proteome</keyword>
<evidence type="ECO:0000313" key="2">
    <source>
        <dbReference type="Proteomes" id="UP000054538"/>
    </source>
</evidence>
<sequence length="121" mass="13366">MRPGLNHVQMLALPRLGHITGSFIGRNLRSVRNFLFRMNNLKLPSAWNLILSTQPPTSGPKMDLTWGVPCVLKGYGPSFTGYKLSFSTVLLVGCRISTYKNPIPANFGSISALYVLKLSIE</sequence>
<dbReference type="HOGENOM" id="CLU_2038794_0_0_1"/>
<name>A0A0D0E182_9AGAM</name>
<gene>
    <name evidence="1" type="ORF">PAXRUDRAFT_824895</name>
</gene>
<accession>A0A0D0E182</accession>
<dbReference type="InParanoid" id="A0A0D0E182"/>
<proteinExistence type="predicted"/>
<dbReference type="Proteomes" id="UP000054538">
    <property type="component" value="Unassembled WGS sequence"/>
</dbReference>
<dbReference type="AlphaFoldDB" id="A0A0D0E182"/>
<dbReference type="EMBL" id="KN824934">
    <property type="protein sequence ID" value="KIK97461.1"/>
    <property type="molecule type" value="Genomic_DNA"/>
</dbReference>
<reference evidence="1 2" key="1">
    <citation type="submission" date="2014-04" db="EMBL/GenBank/DDBJ databases">
        <authorList>
            <consortium name="DOE Joint Genome Institute"/>
            <person name="Kuo A."/>
            <person name="Kohler A."/>
            <person name="Jargeat P."/>
            <person name="Nagy L.G."/>
            <person name="Floudas D."/>
            <person name="Copeland A."/>
            <person name="Barry K.W."/>
            <person name="Cichocki N."/>
            <person name="Veneault-Fourrey C."/>
            <person name="LaButti K."/>
            <person name="Lindquist E.A."/>
            <person name="Lipzen A."/>
            <person name="Lundell T."/>
            <person name="Morin E."/>
            <person name="Murat C."/>
            <person name="Sun H."/>
            <person name="Tunlid A."/>
            <person name="Henrissat B."/>
            <person name="Grigoriev I.V."/>
            <person name="Hibbett D.S."/>
            <person name="Martin F."/>
            <person name="Nordberg H.P."/>
            <person name="Cantor M.N."/>
            <person name="Hua S.X."/>
        </authorList>
    </citation>
    <scope>NUCLEOTIDE SEQUENCE [LARGE SCALE GENOMIC DNA]</scope>
    <source>
        <strain evidence="1 2">Ve08.2h10</strain>
    </source>
</reference>